<comment type="caution">
    <text evidence="9">The sequence shown here is derived from an EMBL/GenBank/DDBJ whole genome shotgun (WGS) entry which is preliminary data.</text>
</comment>
<evidence type="ECO:0000259" key="8">
    <source>
        <dbReference type="Pfam" id="PF01895"/>
    </source>
</evidence>
<evidence type="ECO:0000313" key="9">
    <source>
        <dbReference type="EMBL" id="MBB6063173.1"/>
    </source>
</evidence>
<organism evidence="9 10">
    <name type="scientific">Thermosipho japonicus</name>
    <dbReference type="NCBI Taxonomy" id="90323"/>
    <lineage>
        <taxon>Bacteria</taxon>
        <taxon>Thermotogati</taxon>
        <taxon>Thermotogota</taxon>
        <taxon>Thermotogae</taxon>
        <taxon>Thermotogales</taxon>
        <taxon>Fervidobacteriaceae</taxon>
        <taxon>Thermosipho</taxon>
    </lineage>
</organism>
<keyword evidence="6 7" id="KW-0592">Phosphate transport</keyword>
<gene>
    <name evidence="9" type="ORF">HNP65_001637</name>
</gene>
<dbReference type="FunFam" id="1.20.58.220:FF:000004">
    <property type="entry name" value="Phosphate-specific transport system accessory protein PhoU"/>
    <property type="match status" value="1"/>
</dbReference>
<dbReference type="AlphaFoldDB" id="A0A841GSX3"/>
<dbReference type="GO" id="GO:0005737">
    <property type="term" value="C:cytoplasm"/>
    <property type="evidence" value="ECO:0007669"/>
    <property type="project" value="UniProtKB-SubCell"/>
</dbReference>
<dbReference type="InterPro" id="IPR026022">
    <property type="entry name" value="PhoU_dom"/>
</dbReference>
<comment type="subcellular location">
    <subcellularLocation>
        <location evidence="1 7">Cytoplasm</location>
    </subcellularLocation>
</comment>
<name>A0A841GSX3_9BACT</name>
<dbReference type="InterPro" id="IPR028366">
    <property type="entry name" value="PhoU"/>
</dbReference>
<evidence type="ECO:0000256" key="5">
    <source>
        <dbReference type="ARBA" id="ARBA00022490"/>
    </source>
</evidence>
<feature type="domain" description="PhoU" evidence="8">
    <location>
        <begin position="17"/>
        <end position="105"/>
    </location>
</feature>
<keyword evidence="10" id="KW-1185">Reference proteome</keyword>
<evidence type="ECO:0000256" key="3">
    <source>
        <dbReference type="ARBA" id="ARBA00011738"/>
    </source>
</evidence>
<accession>A0A841GSX3</accession>
<keyword evidence="5 7" id="KW-0963">Cytoplasm</keyword>
<dbReference type="GO" id="GO:0006817">
    <property type="term" value="P:phosphate ion transport"/>
    <property type="evidence" value="ECO:0007669"/>
    <property type="project" value="UniProtKB-KW"/>
</dbReference>
<dbReference type="Pfam" id="PF01895">
    <property type="entry name" value="PhoU"/>
    <property type="match status" value="2"/>
</dbReference>
<dbReference type="GO" id="GO:0045936">
    <property type="term" value="P:negative regulation of phosphate metabolic process"/>
    <property type="evidence" value="ECO:0007669"/>
    <property type="project" value="InterPro"/>
</dbReference>
<dbReference type="PIRSF" id="PIRSF003107">
    <property type="entry name" value="PhoU"/>
    <property type="match status" value="1"/>
</dbReference>
<dbReference type="RefSeq" id="WP_184619775.1">
    <property type="nucleotide sequence ID" value="NZ_JACHEX010000005.1"/>
</dbReference>
<dbReference type="Proteomes" id="UP000555828">
    <property type="component" value="Unassembled WGS sequence"/>
</dbReference>
<dbReference type="GO" id="GO:0030643">
    <property type="term" value="P:intracellular phosphate ion homeostasis"/>
    <property type="evidence" value="ECO:0007669"/>
    <property type="project" value="InterPro"/>
</dbReference>
<evidence type="ECO:0000256" key="1">
    <source>
        <dbReference type="ARBA" id="ARBA00004496"/>
    </source>
</evidence>
<dbReference type="Gene3D" id="1.20.58.220">
    <property type="entry name" value="Phosphate transport system protein phou homolog 2, domain 2"/>
    <property type="match status" value="1"/>
</dbReference>
<feature type="domain" description="PhoU" evidence="8">
    <location>
        <begin position="121"/>
        <end position="201"/>
    </location>
</feature>
<dbReference type="InterPro" id="IPR038078">
    <property type="entry name" value="PhoU-like_sf"/>
</dbReference>
<evidence type="ECO:0000256" key="4">
    <source>
        <dbReference type="ARBA" id="ARBA00022448"/>
    </source>
</evidence>
<comment type="function">
    <text evidence="7">Plays a role in the regulation of phosphate uptake.</text>
</comment>
<dbReference type="PANTHER" id="PTHR42930">
    <property type="entry name" value="PHOSPHATE-SPECIFIC TRANSPORT SYSTEM ACCESSORY PROTEIN PHOU"/>
    <property type="match status" value="1"/>
</dbReference>
<dbReference type="EMBL" id="JACHEX010000005">
    <property type="protein sequence ID" value="MBB6063173.1"/>
    <property type="molecule type" value="Genomic_DNA"/>
</dbReference>
<evidence type="ECO:0000313" key="10">
    <source>
        <dbReference type="Proteomes" id="UP000555828"/>
    </source>
</evidence>
<evidence type="ECO:0000256" key="2">
    <source>
        <dbReference type="ARBA" id="ARBA00008107"/>
    </source>
</evidence>
<dbReference type="NCBIfam" id="TIGR02135">
    <property type="entry name" value="phoU_full"/>
    <property type="match status" value="1"/>
</dbReference>
<comment type="subunit">
    <text evidence="3 7">Homodimer.</text>
</comment>
<reference evidence="9 10" key="1">
    <citation type="submission" date="2020-08" db="EMBL/GenBank/DDBJ databases">
        <title>Genomic Encyclopedia of Type Strains, Phase IV (KMG-IV): sequencing the most valuable type-strain genomes for metagenomic binning, comparative biology and taxonomic classification.</title>
        <authorList>
            <person name="Goeker M."/>
        </authorList>
    </citation>
    <scope>NUCLEOTIDE SEQUENCE [LARGE SCALE GENOMIC DNA]</scope>
    <source>
        <strain evidence="9 10">DSM 13481</strain>
    </source>
</reference>
<sequence length="222" mass="26163">MDTIHFEKEYSMLRAYISKMLSLVSQSFENAIEALEFFDVSLAKDVINSDDEIDLLNRQIEEKVYDIIARYNPIGKDLRYIITMIKFSNNLERIADLSCNSAEKVIYFEKNKIDYKMIREVKEMFGIVLKMLHDTFLAFSKKDIELSKKIWFDDKNLDDLEKLIRNKSQDLDNKESIIYNILIARDLERIGDHLTNLCEEIIYIETGKEIKEIINYGKDSNS</sequence>
<proteinExistence type="inferred from homology"/>
<protein>
    <recommendedName>
        <fullName evidence="7">Phosphate-specific transport system accessory protein PhoU</fullName>
    </recommendedName>
</protein>
<dbReference type="PANTHER" id="PTHR42930:SF3">
    <property type="entry name" value="PHOSPHATE-SPECIFIC TRANSPORT SYSTEM ACCESSORY PROTEIN PHOU"/>
    <property type="match status" value="1"/>
</dbReference>
<keyword evidence="4 7" id="KW-0813">Transport</keyword>
<evidence type="ECO:0000256" key="6">
    <source>
        <dbReference type="ARBA" id="ARBA00022592"/>
    </source>
</evidence>
<evidence type="ECO:0000256" key="7">
    <source>
        <dbReference type="PIRNR" id="PIRNR003107"/>
    </source>
</evidence>
<dbReference type="SUPFAM" id="SSF109755">
    <property type="entry name" value="PhoU-like"/>
    <property type="match status" value="1"/>
</dbReference>
<comment type="similarity">
    <text evidence="2 7">Belongs to the PhoU family.</text>
</comment>